<feature type="chain" id="PRO_5011699785" description="Calcineurin-like phosphoesterase domain-containing protein" evidence="1">
    <location>
        <begin position="22"/>
        <end position="259"/>
    </location>
</feature>
<dbReference type="GO" id="GO:0009166">
    <property type="term" value="P:nucleotide catabolic process"/>
    <property type="evidence" value="ECO:0007669"/>
    <property type="project" value="InterPro"/>
</dbReference>
<evidence type="ECO:0000259" key="2">
    <source>
        <dbReference type="Pfam" id="PF00149"/>
    </source>
</evidence>
<dbReference type="STRING" id="1123755.SAMN05444714_1629"/>
<dbReference type="PANTHER" id="PTHR11575">
    <property type="entry name" value="5'-NUCLEOTIDASE-RELATED"/>
    <property type="match status" value="1"/>
</dbReference>
<evidence type="ECO:0000313" key="4">
    <source>
        <dbReference type="Proteomes" id="UP000198926"/>
    </source>
</evidence>
<proteinExistence type="predicted"/>
<gene>
    <name evidence="3" type="ORF">SAMN05444714_1629</name>
</gene>
<dbReference type="Gene3D" id="3.60.21.10">
    <property type="match status" value="1"/>
</dbReference>
<dbReference type="InterPro" id="IPR004843">
    <property type="entry name" value="Calcineurin-like_PHP"/>
</dbReference>
<accession>A0A1I6MDZ5</accession>
<dbReference type="Proteomes" id="UP000198926">
    <property type="component" value="Unassembled WGS sequence"/>
</dbReference>
<dbReference type="RefSeq" id="WP_131802552.1">
    <property type="nucleotide sequence ID" value="NZ_FOZM01000001.1"/>
</dbReference>
<dbReference type="InterPro" id="IPR029052">
    <property type="entry name" value="Metallo-depent_PP-like"/>
</dbReference>
<keyword evidence="4" id="KW-1185">Reference proteome</keyword>
<dbReference type="EMBL" id="FOZM01000001">
    <property type="protein sequence ID" value="SFS13956.1"/>
    <property type="molecule type" value="Genomic_DNA"/>
</dbReference>
<reference evidence="3 4" key="1">
    <citation type="submission" date="2016-10" db="EMBL/GenBank/DDBJ databases">
        <authorList>
            <person name="de Groot N.N."/>
        </authorList>
    </citation>
    <scope>NUCLEOTIDE SEQUENCE [LARGE SCALE GENOMIC DNA]</scope>
    <source>
        <strain evidence="3 4">DSM 29433</strain>
    </source>
</reference>
<organism evidence="3 4">
    <name type="scientific">Yoonia litorea</name>
    <dbReference type="NCBI Taxonomy" id="1123755"/>
    <lineage>
        <taxon>Bacteria</taxon>
        <taxon>Pseudomonadati</taxon>
        <taxon>Pseudomonadota</taxon>
        <taxon>Alphaproteobacteria</taxon>
        <taxon>Rhodobacterales</taxon>
        <taxon>Paracoccaceae</taxon>
        <taxon>Yoonia</taxon>
    </lineage>
</organism>
<dbReference type="Pfam" id="PF00149">
    <property type="entry name" value="Metallophos"/>
    <property type="match status" value="1"/>
</dbReference>
<dbReference type="OrthoDB" id="9803927at2"/>
<feature type="domain" description="Calcineurin-like phosphoesterase" evidence="2">
    <location>
        <begin position="32"/>
        <end position="227"/>
    </location>
</feature>
<dbReference type="GO" id="GO:0016787">
    <property type="term" value="F:hydrolase activity"/>
    <property type="evidence" value="ECO:0007669"/>
    <property type="project" value="InterPro"/>
</dbReference>
<dbReference type="AlphaFoldDB" id="A0A1I6MDZ5"/>
<evidence type="ECO:0000256" key="1">
    <source>
        <dbReference type="SAM" id="SignalP"/>
    </source>
</evidence>
<sequence length="259" mass="27197">MKTGRLAVAGLVAALSLSGIAARADQVEHSFILTNDIDQMTDPDGRGGLDRVLAVVAAERAAKGDNALFVHAGDTFGPSLMSRFDEGAHIVDLLNLVPPDVFVPGNQEFDFGEAVFRQRVGDADFPVLAANLSHPRGLMAGIQDTRIVEVDGVRIGFVGAIEEDAADLSEVGALRLSDPLAAAETTAQALREAGADFVVAVMSTSNSVDQRAIQSKAFDMLLSGDDHDLVAFYNGITAHAESGSQGDYVTIVDVAFNVT</sequence>
<dbReference type="PANTHER" id="PTHR11575:SF24">
    <property type="entry name" value="5'-NUCLEOTIDASE"/>
    <property type="match status" value="1"/>
</dbReference>
<name>A0A1I6MDZ5_9RHOB</name>
<protein>
    <recommendedName>
        <fullName evidence="2">Calcineurin-like phosphoesterase domain-containing protein</fullName>
    </recommendedName>
</protein>
<dbReference type="SUPFAM" id="SSF56300">
    <property type="entry name" value="Metallo-dependent phosphatases"/>
    <property type="match status" value="1"/>
</dbReference>
<dbReference type="InterPro" id="IPR006179">
    <property type="entry name" value="5_nucleotidase/apyrase"/>
</dbReference>
<evidence type="ECO:0000313" key="3">
    <source>
        <dbReference type="EMBL" id="SFS13956.1"/>
    </source>
</evidence>
<feature type="signal peptide" evidence="1">
    <location>
        <begin position="1"/>
        <end position="21"/>
    </location>
</feature>
<keyword evidence="1" id="KW-0732">Signal</keyword>